<keyword evidence="1" id="KW-0472">Membrane</keyword>
<organism evidence="2 3">
    <name type="scientific">Ceratodon purpureus</name>
    <name type="common">Fire moss</name>
    <name type="synonym">Dicranum purpureum</name>
    <dbReference type="NCBI Taxonomy" id="3225"/>
    <lineage>
        <taxon>Eukaryota</taxon>
        <taxon>Viridiplantae</taxon>
        <taxon>Streptophyta</taxon>
        <taxon>Embryophyta</taxon>
        <taxon>Bryophyta</taxon>
        <taxon>Bryophytina</taxon>
        <taxon>Bryopsida</taxon>
        <taxon>Dicranidae</taxon>
        <taxon>Pseudoditrichales</taxon>
        <taxon>Ditrichaceae</taxon>
        <taxon>Ceratodon</taxon>
    </lineage>
</organism>
<reference evidence="2" key="1">
    <citation type="submission" date="2020-06" db="EMBL/GenBank/DDBJ databases">
        <title>WGS assembly of Ceratodon purpureus strain R40.</title>
        <authorList>
            <person name="Carey S.B."/>
            <person name="Jenkins J."/>
            <person name="Shu S."/>
            <person name="Lovell J.T."/>
            <person name="Sreedasyam A."/>
            <person name="Maumus F."/>
            <person name="Tiley G.P."/>
            <person name="Fernandez-Pozo N."/>
            <person name="Barry K."/>
            <person name="Chen C."/>
            <person name="Wang M."/>
            <person name="Lipzen A."/>
            <person name="Daum C."/>
            <person name="Saski C.A."/>
            <person name="Payton A.C."/>
            <person name="Mcbreen J.C."/>
            <person name="Conrad R.E."/>
            <person name="Kollar L.M."/>
            <person name="Olsson S."/>
            <person name="Huttunen S."/>
            <person name="Landis J.B."/>
            <person name="Wickett N.J."/>
            <person name="Johnson M.G."/>
            <person name="Rensing S.A."/>
            <person name="Grimwood J."/>
            <person name="Schmutz J."/>
            <person name="Mcdaniel S.F."/>
        </authorList>
    </citation>
    <scope>NUCLEOTIDE SEQUENCE</scope>
    <source>
        <strain evidence="2">R40</strain>
    </source>
</reference>
<accession>A0A8T0HUR9</accession>
<evidence type="ECO:0000256" key="1">
    <source>
        <dbReference type="SAM" id="Phobius"/>
    </source>
</evidence>
<dbReference type="EMBL" id="CM026426">
    <property type="protein sequence ID" value="KAG0574734.1"/>
    <property type="molecule type" value="Genomic_DNA"/>
</dbReference>
<evidence type="ECO:0000313" key="3">
    <source>
        <dbReference type="Proteomes" id="UP000822688"/>
    </source>
</evidence>
<feature type="transmembrane region" description="Helical" evidence="1">
    <location>
        <begin position="86"/>
        <end position="106"/>
    </location>
</feature>
<protein>
    <submittedName>
        <fullName evidence="2">Uncharacterized protein</fullName>
    </submittedName>
</protein>
<keyword evidence="1" id="KW-0812">Transmembrane</keyword>
<sequence length="138" mass="15931">MVCLIFCLRFGSGDKCWPLHCVLGRYKLSWVSNFHLLTCSWVLNFHLVALFHGGICVWFCFWCLMRYIVYMVFLSSIEIASTSNGTVHLVCGSLRFQTSALVYIFFIKTASKQPLFKARWIFANLGSFLVHLTVRSRS</sequence>
<evidence type="ECO:0000313" key="2">
    <source>
        <dbReference type="EMBL" id="KAG0574734.1"/>
    </source>
</evidence>
<keyword evidence="3" id="KW-1185">Reference proteome</keyword>
<gene>
    <name evidence="2" type="ORF">KC19_VG286500</name>
</gene>
<dbReference type="AlphaFoldDB" id="A0A8T0HUR9"/>
<keyword evidence="1" id="KW-1133">Transmembrane helix</keyword>
<feature type="transmembrane region" description="Helical" evidence="1">
    <location>
        <begin position="42"/>
        <end position="65"/>
    </location>
</feature>
<proteinExistence type="predicted"/>
<comment type="caution">
    <text evidence="2">The sequence shown here is derived from an EMBL/GenBank/DDBJ whole genome shotgun (WGS) entry which is preliminary data.</text>
</comment>
<dbReference type="Proteomes" id="UP000822688">
    <property type="component" value="Chromosome V"/>
</dbReference>
<name>A0A8T0HUR9_CERPU</name>